<name>A0A1I5S887_9BACT</name>
<keyword evidence="2" id="KW-1185">Reference proteome</keyword>
<dbReference type="Gene3D" id="3.40.50.450">
    <property type="match status" value="1"/>
</dbReference>
<evidence type="ECO:0000313" key="2">
    <source>
        <dbReference type="Proteomes" id="UP000199031"/>
    </source>
</evidence>
<proteinExistence type="predicted"/>
<sequence>MKHFILFTGHMIDAQNRQTPRFPAHKEEKARREIKLRLFHQKLIIESPLQGIASGACGGDILFHETCVQLGIPSEIYLPVPPGEFKKGSVSFAGKQWDERFDKLLKQLPYYVLPEDKGDAANMNIYERTNEWMLEKTLAGGGKNMSMIALWDGGGGDGKGGAKGMINMAREKGAAVGIIDIKKI</sequence>
<dbReference type="EMBL" id="FOXQ01000001">
    <property type="protein sequence ID" value="SFP66466.1"/>
    <property type="molecule type" value="Genomic_DNA"/>
</dbReference>
<dbReference type="Proteomes" id="UP000199031">
    <property type="component" value="Unassembled WGS sequence"/>
</dbReference>
<evidence type="ECO:0000313" key="1">
    <source>
        <dbReference type="EMBL" id="SFP66466.1"/>
    </source>
</evidence>
<dbReference type="OrthoDB" id="9815193at2"/>
<dbReference type="AlphaFoldDB" id="A0A1I5S887"/>
<accession>A0A1I5S887</accession>
<reference evidence="1 2" key="1">
    <citation type="submission" date="2016-10" db="EMBL/GenBank/DDBJ databases">
        <authorList>
            <person name="de Groot N.N."/>
        </authorList>
    </citation>
    <scope>NUCLEOTIDE SEQUENCE [LARGE SCALE GENOMIC DNA]</scope>
    <source>
        <strain evidence="1 2">DSM 28286</strain>
    </source>
</reference>
<organism evidence="1 2">
    <name type="scientific">Parafilimonas terrae</name>
    <dbReference type="NCBI Taxonomy" id="1465490"/>
    <lineage>
        <taxon>Bacteria</taxon>
        <taxon>Pseudomonadati</taxon>
        <taxon>Bacteroidota</taxon>
        <taxon>Chitinophagia</taxon>
        <taxon>Chitinophagales</taxon>
        <taxon>Chitinophagaceae</taxon>
        <taxon>Parafilimonas</taxon>
    </lineage>
</organism>
<gene>
    <name evidence="1" type="ORF">SAMN05444277_101615</name>
</gene>
<dbReference type="RefSeq" id="WP_090654346.1">
    <property type="nucleotide sequence ID" value="NZ_FOXQ01000001.1"/>
</dbReference>
<protein>
    <submittedName>
        <fullName evidence="1">Uncharacterized protein</fullName>
    </submittedName>
</protein>
<dbReference type="STRING" id="1465490.SAMN05444277_101615"/>